<dbReference type="InterPro" id="IPR006094">
    <property type="entry name" value="Oxid_FAD_bind_N"/>
</dbReference>
<dbReference type="InterPro" id="IPR051264">
    <property type="entry name" value="FAD-oxidored/transferase_4"/>
</dbReference>
<keyword evidence="7" id="KW-1185">Reference proteome</keyword>
<dbReference type="InterPro" id="IPR016167">
    <property type="entry name" value="FAD-bd_PCMH_sub1"/>
</dbReference>
<dbReference type="InterPro" id="IPR016169">
    <property type="entry name" value="FAD-bd_PCMH_sub2"/>
</dbReference>
<evidence type="ECO:0000313" key="6">
    <source>
        <dbReference type="EMBL" id="MCP3420786.1"/>
    </source>
</evidence>
<evidence type="ECO:0000256" key="3">
    <source>
        <dbReference type="ARBA" id="ARBA00022827"/>
    </source>
</evidence>
<dbReference type="InterPro" id="IPR016171">
    <property type="entry name" value="Vanillyl_alc_oxidase_C-sub2"/>
</dbReference>
<reference evidence="6 7" key="1">
    <citation type="submission" date="2022-06" db="EMBL/GenBank/DDBJ databases">
        <authorList>
            <person name="So Y."/>
        </authorList>
    </citation>
    <scope>NUCLEOTIDE SEQUENCE [LARGE SCALE GENOMIC DNA]</scope>
    <source>
        <strain evidence="6 7">STR3</strain>
    </source>
</reference>
<accession>A0ABT1KVZ3</accession>
<proteinExistence type="inferred from homology"/>
<dbReference type="PROSITE" id="PS51387">
    <property type="entry name" value="FAD_PCMH"/>
    <property type="match status" value="1"/>
</dbReference>
<dbReference type="PANTHER" id="PTHR43716">
    <property type="entry name" value="D-2-HYDROXYGLUTARATE DEHYDROGENASE, MITOCHONDRIAL"/>
    <property type="match status" value="1"/>
</dbReference>
<dbReference type="SUPFAM" id="SSF55103">
    <property type="entry name" value="FAD-linked oxidases, C-terminal domain"/>
    <property type="match status" value="1"/>
</dbReference>
<dbReference type="InterPro" id="IPR004113">
    <property type="entry name" value="FAD-bd_oxidored_4_C"/>
</dbReference>
<evidence type="ECO:0000256" key="4">
    <source>
        <dbReference type="ARBA" id="ARBA00023002"/>
    </source>
</evidence>
<evidence type="ECO:0000259" key="5">
    <source>
        <dbReference type="PROSITE" id="PS51387"/>
    </source>
</evidence>
<keyword evidence="3" id="KW-0274">FAD</keyword>
<dbReference type="Gene3D" id="3.30.70.2740">
    <property type="match status" value="1"/>
</dbReference>
<sequence>MDDLLDRLRASVGADHVLTEDADVAAYVVDWTGTHAGRALAVVRPGSTEEVAAVVTACAGAGVAVVPQGGNTGLVGGGVPDASGHQVVLSLGRMRRVRDVDPVAGTVTVDAGVVLADVQAAAEGVDRLFPMSLGSEGSCTIGGNLSTNAGGTAVLRYGMTRELVLGLEVVLPDGRVWDGLRGLRKDNTGYDLTQLFVGAEGTLGVITGAVLRLFPATPRHATAWVAVPSVDAAVSLLGLAQQHAGVHLSTFEIANRQAIDLVLKHLPGASDPLGEPSDWYVLVELAGSASDDGLDEVLESLLGEAVESDCATDAAIAGSPAQRSALWGLREGISEVQKVEGATLKHDVTLPIARLADWTNAIGPHLQEVCPGVRLVTYGHVGDGNLHYNLNAPLADGRSDDDALRAAAADLTTAIYASVAREAGSISAEHGLGRTKAAAAASYKSDVEVDLMRAVKQALDPAGLMNPGVLVPVPPGAPA</sequence>
<comment type="caution">
    <text evidence="6">The sequence shown here is derived from an EMBL/GenBank/DDBJ whole genome shotgun (WGS) entry which is preliminary data.</text>
</comment>
<evidence type="ECO:0000256" key="2">
    <source>
        <dbReference type="ARBA" id="ARBA00022630"/>
    </source>
</evidence>
<dbReference type="EMBL" id="JANARS010000001">
    <property type="protein sequence ID" value="MCP3420786.1"/>
    <property type="molecule type" value="Genomic_DNA"/>
</dbReference>
<dbReference type="RefSeq" id="WP_254180011.1">
    <property type="nucleotide sequence ID" value="NZ_JANARS010000001.1"/>
</dbReference>
<dbReference type="Gene3D" id="3.30.70.2190">
    <property type="match status" value="1"/>
</dbReference>
<dbReference type="Gene3D" id="1.10.45.10">
    <property type="entry name" value="Vanillyl-alcohol Oxidase, Chain A, domain 4"/>
    <property type="match status" value="1"/>
</dbReference>
<dbReference type="Pfam" id="PF02913">
    <property type="entry name" value="FAD-oxidase_C"/>
    <property type="match status" value="1"/>
</dbReference>
<dbReference type="InterPro" id="IPR016166">
    <property type="entry name" value="FAD-bd_PCMH"/>
</dbReference>
<dbReference type="Gene3D" id="3.30.465.10">
    <property type="match status" value="1"/>
</dbReference>
<dbReference type="Proteomes" id="UP001204524">
    <property type="component" value="Unassembled WGS sequence"/>
</dbReference>
<dbReference type="Pfam" id="PF01565">
    <property type="entry name" value="FAD_binding_4"/>
    <property type="match status" value="1"/>
</dbReference>
<keyword evidence="4" id="KW-0560">Oxidoreductase</keyword>
<protein>
    <submittedName>
        <fullName evidence="6">FAD-binding oxidoreductase</fullName>
    </submittedName>
</protein>
<dbReference type="InterPro" id="IPR036318">
    <property type="entry name" value="FAD-bd_PCMH-like_sf"/>
</dbReference>
<feature type="domain" description="FAD-binding PCMH-type" evidence="5">
    <location>
        <begin position="35"/>
        <end position="216"/>
    </location>
</feature>
<organism evidence="6 7">
    <name type="scientific">Nocardioides pinisoli</name>
    <dbReference type="NCBI Taxonomy" id="2950279"/>
    <lineage>
        <taxon>Bacteria</taxon>
        <taxon>Bacillati</taxon>
        <taxon>Actinomycetota</taxon>
        <taxon>Actinomycetes</taxon>
        <taxon>Propionibacteriales</taxon>
        <taxon>Nocardioidaceae</taxon>
        <taxon>Nocardioides</taxon>
    </lineage>
</organism>
<comment type="similarity">
    <text evidence="1">Belongs to the FAD-binding oxidoreductase/transferase type 4 family.</text>
</comment>
<dbReference type="InterPro" id="IPR016164">
    <property type="entry name" value="FAD-linked_Oxase-like_C"/>
</dbReference>
<dbReference type="Gene3D" id="3.30.43.10">
    <property type="entry name" value="Uridine Diphospho-n-acetylenolpyruvylglucosamine Reductase, domain 2"/>
    <property type="match status" value="1"/>
</dbReference>
<gene>
    <name evidence="6" type="ORF">NCI01_03155</name>
</gene>
<name>A0ABT1KVZ3_9ACTN</name>
<evidence type="ECO:0000256" key="1">
    <source>
        <dbReference type="ARBA" id="ARBA00008000"/>
    </source>
</evidence>
<evidence type="ECO:0000313" key="7">
    <source>
        <dbReference type="Proteomes" id="UP001204524"/>
    </source>
</evidence>
<dbReference type="PANTHER" id="PTHR43716:SF2">
    <property type="entry name" value="BLL6224 PROTEIN"/>
    <property type="match status" value="1"/>
</dbReference>
<keyword evidence="2" id="KW-0285">Flavoprotein</keyword>
<dbReference type="SUPFAM" id="SSF56176">
    <property type="entry name" value="FAD-binding/transporter-associated domain-like"/>
    <property type="match status" value="1"/>
</dbReference>